<dbReference type="Proteomes" id="UP000214649">
    <property type="component" value="Unassembled WGS sequence"/>
</dbReference>
<gene>
    <name evidence="1" type="ORF">SAMN05216470_1813</name>
</gene>
<sequence length="146" mass="16826">MKNNLFNSPFEMSLRILIMLDEFGDKCTEDKILAFDFMACYSTEFEVKDVNLHGNNALKFAELVSRRQLVSEAIKDLVLKGLVLAEAGEIFLYSVTDSGKNCIHKLESPYALEYRNIVNIIKYRYADKSDVELLNLIQRKSVYQEV</sequence>
<dbReference type="Pfam" id="PF20288">
    <property type="entry name" value="MC2"/>
    <property type="match status" value="1"/>
</dbReference>
<dbReference type="RefSeq" id="WP_034246449.1">
    <property type="nucleotide sequence ID" value="NZ_FZRA01000008.1"/>
</dbReference>
<dbReference type="EMBL" id="FZRA01000008">
    <property type="protein sequence ID" value="SNU09465.1"/>
    <property type="molecule type" value="Genomic_DNA"/>
</dbReference>
<proteinExistence type="predicted"/>
<organism evidence="1 2">
    <name type="scientific">Streptococcus equinus</name>
    <name type="common">Streptococcus bovis</name>
    <dbReference type="NCBI Taxonomy" id="1335"/>
    <lineage>
        <taxon>Bacteria</taxon>
        <taxon>Bacillati</taxon>
        <taxon>Bacillota</taxon>
        <taxon>Bacilli</taxon>
        <taxon>Lactobacillales</taxon>
        <taxon>Streptococcaceae</taxon>
        <taxon>Streptococcus</taxon>
    </lineage>
</organism>
<evidence type="ECO:0000313" key="1">
    <source>
        <dbReference type="EMBL" id="SNU09465.1"/>
    </source>
</evidence>
<name>A0A239RHF3_STREI</name>
<dbReference type="AlphaFoldDB" id="A0A239RHF3"/>
<evidence type="ECO:0000313" key="2">
    <source>
        <dbReference type="Proteomes" id="UP000214649"/>
    </source>
</evidence>
<accession>A0A239RHF3</accession>
<dbReference type="InterPro" id="IPR046904">
    <property type="entry name" value="ABC-3C_MC2"/>
</dbReference>
<reference evidence="1 2" key="1">
    <citation type="submission" date="2017-07" db="EMBL/GenBank/DDBJ databases">
        <authorList>
            <person name="Sun Z.S."/>
            <person name="Albrecht U."/>
            <person name="Echele G."/>
            <person name="Lee C.C."/>
        </authorList>
    </citation>
    <scope>NUCLEOTIDE SEQUENCE [LARGE SCALE GENOMIC DNA]</scope>
    <source>
        <strain evidence="1 2">AR3</strain>
    </source>
</reference>
<protein>
    <submittedName>
        <fullName evidence="1">Uncharacterized protein</fullName>
    </submittedName>
</protein>